<dbReference type="AlphaFoldDB" id="A0A6N2LQF0"/>
<evidence type="ECO:0000256" key="5">
    <source>
        <dbReference type="ARBA" id="ARBA00022989"/>
    </source>
</evidence>
<evidence type="ECO:0000256" key="4">
    <source>
        <dbReference type="ARBA" id="ARBA00022741"/>
    </source>
</evidence>
<dbReference type="PROSITE" id="PS51421">
    <property type="entry name" value="RAS"/>
    <property type="match status" value="1"/>
</dbReference>
<evidence type="ECO:0000256" key="2">
    <source>
        <dbReference type="ARBA" id="ARBA00006270"/>
    </source>
</evidence>
<dbReference type="GO" id="GO:0005525">
    <property type="term" value="F:GTP binding"/>
    <property type="evidence" value="ECO:0007669"/>
    <property type="project" value="UniProtKB-KW"/>
</dbReference>
<keyword evidence="9" id="KW-0636">Prenylation</keyword>
<evidence type="ECO:0000256" key="1">
    <source>
        <dbReference type="ARBA" id="ARBA00004141"/>
    </source>
</evidence>
<evidence type="ECO:0000256" key="7">
    <source>
        <dbReference type="ARBA" id="ARBA00023136"/>
    </source>
</evidence>
<dbReference type="SMART" id="SM00173">
    <property type="entry name" value="RAS"/>
    <property type="match status" value="1"/>
</dbReference>
<dbReference type="GO" id="GO:0016020">
    <property type="term" value="C:membrane"/>
    <property type="evidence" value="ECO:0007669"/>
    <property type="project" value="UniProtKB-SubCell"/>
</dbReference>
<dbReference type="NCBIfam" id="TIGR00231">
    <property type="entry name" value="small_GTP"/>
    <property type="match status" value="1"/>
</dbReference>
<reference evidence="12" key="1">
    <citation type="submission" date="2019-03" db="EMBL/GenBank/DDBJ databases">
        <authorList>
            <person name="Mank J."/>
            <person name="Almeida P."/>
        </authorList>
    </citation>
    <scope>NUCLEOTIDE SEQUENCE</scope>
    <source>
        <strain evidence="12">78183</strain>
    </source>
</reference>
<dbReference type="PROSITE" id="PS51419">
    <property type="entry name" value="RAB"/>
    <property type="match status" value="1"/>
</dbReference>
<dbReference type="SMART" id="SM00174">
    <property type="entry name" value="RHO"/>
    <property type="match status" value="1"/>
</dbReference>
<evidence type="ECO:0000256" key="6">
    <source>
        <dbReference type="ARBA" id="ARBA00023134"/>
    </source>
</evidence>
<comment type="subcellular location">
    <subcellularLocation>
        <location evidence="10">Endomembrane system</location>
        <topology evidence="10">Lipid-anchor</topology>
    </subcellularLocation>
    <subcellularLocation>
        <location evidence="1">Membrane</location>
        <topology evidence="1">Multi-pass membrane protein</topology>
    </subcellularLocation>
</comment>
<keyword evidence="3 11" id="KW-0812">Transmembrane</keyword>
<keyword evidence="4" id="KW-0547">Nucleotide-binding</keyword>
<protein>
    <submittedName>
        <fullName evidence="12">Uncharacterized protein</fullName>
    </submittedName>
</protein>
<dbReference type="GO" id="GO:0022857">
    <property type="term" value="F:transmembrane transporter activity"/>
    <property type="evidence" value="ECO:0007669"/>
    <property type="project" value="InterPro"/>
</dbReference>
<accession>A0A6N2LQF0</accession>
<dbReference type="InterPro" id="IPR036259">
    <property type="entry name" value="MFS_trans_sf"/>
</dbReference>
<feature type="transmembrane region" description="Helical" evidence="11">
    <location>
        <begin position="308"/>
        <end position="329"/>
    </location>
</feature>
<dbReference type="InterPro" id="IPR050209">
    <property type="entry name" value="Rab_GTPases_membrane_traffic"/>
</dbReference>
<dbReference type="SUPFAM" id="SSF52540">
    <property type="entry name" value="P-loop containing nucleoside triphosphate hydrolases"/>
    <property type="match status" value="1"/>
</dbReference>
<keyword evidence="8" id="KW-0449">Lipoprotein</keyword>
<comment type="similarity">
    <text evidence="2">Belongs to the small GTPase superfamily. Rab family.</text>
</comment>
<feature type="transmembrane region" description="Helical" evidence="11">
    <location>
        <begin position="361"/>
        <end position="380"/>
    </location>
</feature>
<gene>
    <name evidence="12" type="ORF">SVIM_LOCUS265655</name>
</gene>
<evidence type="ECO:0000256" key="8">
    <source>
        <dbReference type="ARBA" id="ARBA00023288"/>
    </source>
</evidence>
<keyword evidence="6" id="KW-0342">GTP-binding</keyword>
<dbReference type="SMART" id="SM00175">
    <property type="entry name" value="RAB"/>
    <property type="match status" value="1"/>
</dbReference>
<dbReference type="Gene3D" id="3.40.50.300">
    <property type="entry name" value="P-loop containing nucleotide triphosphate hydrolases"/>
    <property type="match status" value="1"/>
</dbReference>
<feature type="transmembrane region" description="Helical" evidence="11">
    <location>
        <begin position="280"/>
        <end position="302"/>
    </location>
</feature>
<dbReference type="InterPro" id="IPR005225">
    <property type="entry name" value="Small_GTP-bd"/>
</dbReference>
<dbReference type="FunFam" id="3.40.50.300:FF:000067">
    <property type="entry name" value="ras-related protein RABA1f"/>
    <property type="match status" value="1"/>
</dbReference>
<dbReference type="GO" id="GO:0003924">
    <property type="term" value="F:GTPase activity"/>
    <property type="evidence" value="ECO:0007669"/>
    <property type="project" value="InterPro"/>
</dbReference>
<proteinExistence type="inferred from homology"/>
<dbReference type="PRINTS" id="PR00449">
    <property type="entry name" value="RASTRNSFRMNG"/>
</dbReference>
<dbReference type="SMART" id="SM00176">
    <property type="entry name" value="RAN"/>
    <property type="match status" value="1"/>
</dbReference>
<dbReference type="Gene3D" id="1.20.1250.20">
    <property type="entry name" value="MFS general substrate transporter like domains"/>
    <property type="match status" value="1"/>
</dbReference>
<dbReference type="Pfam" id="PF00854">
    <property type="entry name" value="PTR2"/>
    <property type="match status" value="1"/>
</dbReference>
<dbReference type="GO" id="GO:0012505">
    <property type="term" value="C:endomembrane system"/>
    <property type="evidence" value="ECO:0007669"/>
    <property type="project" value="UniProtKB-SubCell"/>
</dbReference>
<sequence>MAYKVDHEYDYLFKIVLIGDSGVGKSNILSRFTRNEFCLESKSTIGVEFATRTLQVEGKTVKAQIWDTAGQERYRAITSAYYRGAVGALLVYDITKRQTFDNVQRWLRELRDHADSNIVIMLAGNKSDLNHLRSVSAEDAQMLAEKECLSFLETSALEASNVEKAFQTILLDIYQIISKKALAAQEAASSTGLPQGTTINIGNFPSNINKKAFRYEQNAFGSLVLCSSTQALMKEVLVGLLLAYVFNLHWNSRTKATPQSFGADRFDDDHAEERKQKLFYFNWCNIALSRRLFLGTAVIVYIEDNVSWGVAGLIILTITMAITMATFYMGKPHHRHGLPEGSGMAPMLQVLVAAIRRRENYLILLILLFNIKSAIIQSKADF</sequence>
<evidence type="ECO:0000256" key="3">
    <source>
        <dbReference type="ARBA" id="ARBA00022692"/>
    </source>
</evidence>
<evidence type="ECO:0000313" key="12">
    <source>
        <dbReference type="EMBL" id="VFU43572.1"/>
    </source>
</evidence>
<dbReference type="Pfam" id="PF00071">
    <property type="entry name" value="Ras"/>
    <property type="match status" value="1"/>
</dbReference>
<dbReference type="InterPro" id="IPR001806">
    <property type="entry name" value="Small_GTPase"/>
</dbReference>
<organism evidence="12">
    <name type="scientific">Salix viminalis</name>
    <name type="common">Common osier</name>
    <name type="synonym">Basket willow</name>
    <dbReference type="NCBI Taxonomy" id="40686"/>
    <lineage>
        <taxon>Eukaryota</taxon>
        <taxon>Viridiplantae</taxon>
        <taxon>Streptophyta</taxon>
        <taxon>Embryophyta</taxon>
        <taxon>Tracheophyta</taxon>
        <taxon>Spermatophyta</taxon>
        <taxon>Magnoliopsida</taxon>
        <taxon>eudicotyledons</taxon>
        <taxon>Gunneridae</taxon>
        <taxon>Pentapetalae</taxon>
        <taxon>rosids</taxon>
        <taxon>fabids</taxon>
        <taxon>Malpighiales</taxon>
        <taxon>Salicaceae</taxon>
        <taxon>Saliceae</taxon>
        <taxon>Salix</taxon>
    </lineage>
</organism>
<dbReference type="PANTHER" id="PTHR47979">
    <property type="entry name" value="DRAB11-RELATED"/>
    <property type="match status" value="1"/>
</dbReference>
<dbReference type="CDD" id="cd01868">
    <property type="entry name" value="Rab11_like"/>
    <property type="match status" value="1"/>
</dbReference>
<dbReference type="InterPro" id="IPR027417">
    <property type="entry name" value="P-loop_NTPase"/>
</dbReference>
<evidence type="ECO:0000256" key="11">
    <source>
        <dbReference type="SAM" id="Phobius"/>
    </source>
</evidence>
<name>A0A6N2LQF0_SALVM</name>
<evidence type="ECO:0000256" key="10">
    <source>
        <dbReference type="ARBA" id="ARBA00037868"/>
    </source>
</evidence>
<keyword evidence="5 11" id="KW-1133">Transmembrane helix</keyword>
<evidence type="ECO:0000256" key="9">
    <source>
        <dbReference type="ARBA" id="ARBA00023289"/>
    </source>
</evidence>
<dbReference type="PROSITE" id="PS51420">
    <property type="entry name" value="RHO"/>
    <property type="match status" value="1"/>
</dbReference>
<keyword evidence="7 11" id="KW-0472">Membrane</keyword>
<dbReference type="EMBL" id="CAADRP010001596">
    <property type="protein sequence ID" value="VFU43572.1"/>
    <property type="molecule type" value="Genomic_DNA"/>
</dbReference>
<dbReference type="InterPro" id="IPR000109">
    <property type="entry name" value="POT_fam"/>
</dbReference>